<reference evidence="1" key="1">
    <citation type="journal article" date="2015" name="Nature">
        <title>Complex archaea that bridge the gap between prokaryotes and eukaryotes.</title>
        <authorList>
            <person name="Spang A."/>
            <person name="Saw J.H."/>
            <person name="Jorgensen S.L."/>
            <person name="Zaremba-Niedzwiedzka K."/>
            <person name="Martijn J."/>
            <person name="Lind A.E."/>
            <person name="van Eijk R."/>
            <person name="Schleper C."/>
            <person name="Guy L."/>
            <person name="Ettema T.J."/>
        </authorList>
    </citation>
    <scope>NUCLEOTIDE SEQUENCE</scope>
</reference>
<gene>
    <name evidence="1" type="ORF">LCGC14_1920890</name>
</gene>
<proteinExistence type="predicted"/>
<protein>
    <submittedName>
        <fullName evidence="1">Uncharacterized protein</fullName>
    </submittedName>
</protein>
<accession>A0A0F9FQN6</accession>
<organism evidence="1">
    <name type="scientific">marine sediment metagenome</name>
    <dbReference type="NCBI Taxonomy" id="412755"/>
    <lineage>
        <taxon>unclassified sequences</taxon>
        <taxon>metagenomes</taxon>
        <taxon>ecological metagenomes</taxon>
    </lineage>
</organism>
<name>A0A0F9FQN6_9ZZZZ</name>
<dbReference type="AlphaFoldDB" id="A0A0F9FQN6"/>
<dbReference type="EMBL" id="LAZR01020455">
    <property type="protein sequence ID" value="KKL88819.1"/>
    <property type="molecule type" value="Genomic_DNA"/>
</dbReference>
<sequence length="201" mass="23816">MKDVVGASGAIFEVLNDAEHQYWNKAREKYLDQYKFENVSDLQDMDRVLVGEILSFRWGSWLVKEADYDGRSIEDIEDKLKRQKLDLDKETRILKEKMGLNRAHRQDSEQQSTADYLESLLRHAEEFGIHRDEEISKATDLLREVFTQVGLYLRTDEEERAHLKINPEDIMRWLIEVAKPEFDAIDAAFRKNQRLWIRDLA</sequence>
<evidence type="ECO:0000313" key="1">
    <source>
        <dbReference type="EMBL" id="KKL88819.1"/>
    </source>
</evidence>
<comment type="caution">
    <text evidence="1">The sequence shown here is derived from an EMBL/GenBank/DDBJ whole genome shotgun (WGS) entry which is preliminary data.</text>
</comment>